<dbReference type="PANTHER" id="PTHR44313">
    <property type="entry name" value="DNAJ HOMOLOG SUBFAMILY C MEMBER 17"/>
    <property type="match status" value="1"/>
</dbReference>
<name>A0A6C0J346_9ZZZZ</name>
<dbReference type="PANTHER" id="PTHR44313:SF1">
    <property type="entry name" value="DNAJ HOMOLOG SUBFAMILY C MEMBER 17"/>
    <property type="match status" value="1"/>
</dbReference>
<dbReference type="Gene3D" id="1.10.287.110">
    <property type="entry name" value="DnaJ domain"/>
    <property type="match status" value="1"/>
</dbReference>
<reference evidence="5" key="1">
    <citation type="journal article" date="2020" name="Nature">
        <title>Giant virus diversity and host interactions through global metagenomics.</title>
        <authorList>
            <person name="Schulz F."/>
            <person name="Roux S."/>
            <person name="Paez-Espino D."/>
            <person name="Jungbluth S."/>
            <person name="Walsh D.A."/>
            <person name="Denef V.J."/>
            <person name="McMahon K.D."/>
            <person name="Konstantinidis K.T."/>
            <person name="Eloe-Fadrosh E.A."/>
            <person name="Kyrpides N.C."/>
            <person name="Woyke T."/>
        </authorList>
    </citation>
    <scope>NUCLEOTIDE SEQUENCE</scope>
    <source>
        <strain evidence="5">GVMAG-M-3300025860-12</strain>
    </source>
</reference>
<dbReference type="GO" id="GO:0005737">
    <property type="term" value="C:cytoplasm"/>
    <property type="evidence" value="ECO:0007669"/>
    <property type="project" value="UniProtKB-SubCell"/>
</dbReference>
<dbReference type="PROSITE" id="PS50076">
    <property type="entry name" value="DNAJ_2"/>
    <property type="match status" value="1"/>
</dbReference>
<dbReference type="GO" id="GO:0005681">
    <property type="term" value="C:spliceosomal complex"/>
    <property type="evidence" value="ECO:0007669"/>
    <property type="project" value="TreeGrafter"/>
</dbReference>
<dbReference type="GO" id="GO:0000390">
    <property type="term" value="P:spliceosomal complex disassembly"/>
    <property type="evidence" value="ECO:0007669"/>
    <property type="project" value="TreeGrafter"/>
</dbReference>
<dbReference type="EMBL" id="MN740323">
    <property type="protein sequence ID" value="QHU00089.1"/>
    <property type="molecule type" value="Genomic_DNA"/>
</dbReference>
<comment type="subcellular location">
    <subcellularLocation>
        <location evidence="1">Cytoplasm</location>
    </subcellularLocation>
</comment>
<evidence type="ECO:0000259" key="4">
    <source>
        <dbReference type="PROSITE" id="PS50076"/>
    </source>
</evidence>
<proteinExistence type="predicted"/>
<dbReference type="SMART" id="SM00271">
    <property type="entry name" value="DnaJ"/>
    <property type="match status" value="1"/>
</dbReference>
<dbReference type="PRINTS" id="PR00625">
    <property type="entry name" value="JDOMAIN"/>
</dbReference>
<evidence type="ECO:0000256" key="3">
    <source>
        <dbReference type="ARBA" id="ARBA00023186"/>
    </source>
</evidence>
<feature type="domain" description="J" evidence="4">
    <location>
        <begin position="12"/>
        <end position="75"/>
    </location>
</feature>
<keyword evidence="2" id="KW-0963">Cytoplasm</keyword>
<protein>
    <recommendedName>
        <fullName evidence="4">J domain-containing protein</fullName>
    </recommendedName>
</protein>
<evidence type="ECO:0000313" key="5">
    <source>
        <dbReference type="EMBL" id="QHU00089.1"/>
    </source>
</evidence>
<organism evidence="5">
    <name type="scientific">viral metagenome</name>
    <dbReference type="NCBI Taxonomy" id="1070528"/>
    <lineage>
        <taxon>unclassified sequences</taxon>
        <taxon>metagenomes</taxon>
        <taxon>organismal metagenomes</taxon>
    </lineage>
</organism>
<evidence type="ECO:0000256" key="1">
    <source>
        <dbReference type="ARBA" id="ARBA00004496"/>
    </source>
</evidence>
<dbReference type="Pfam" id="PF00226">
    <property type="entry name" value="DnaJ"/>
    <property type="match status" value="1"/>
</dbReference>
<dbReference type="InterPro" id="IPR052094">
    <property type="entry name" value="Pre-mRNA-splicing_ERAD"/>
</dbReference>
<dbReference type="CDD" id="cd06257">
    <property type="entry name" value="DnaJ"/>
    <property type="match status" value="1"/>
</dbReference>
<keyword evidence="3" id="KW-0143">Chaperone</keyword>
<dbReference type="SUPFAM" id="SSF46565">
    <property type="entry name" value="Chaperone J-domain"/>
    <property type="match status" value="1"/>
</dbReference>
<evidence type="ECO:0000256" key="2">
    <source>
        <dbReference type="ARBA" id="ARBA00022490"/>
    </source>
</evidence>
<accession>A0A6C0J346</accession>
<dbReference type="InterPro" id="IPR036869">
    <property type="entry name" value="J_dom_sf"/>
</dbReference>
<dbReference type="AlphaFoldDB" id="A0A6C0J346"/>
<sequence>MDNIDFNKLEFNLYELLNLNQSASIDDVKKIFRKIVKKFHPDKISELEEKIYYNITLANLILSNEKTKNKYDNWLNNKDKDFNFLKSNFKNDNVKEYFPTTKQEALVGFHRDAEILLKRHGNYIEDNKSFSTKLEEVNVNRNNLKDIKKNNFRNTEDFNITFDKKKVNGDYSHQITKYDNEEIIPYNTNKNNINYVELKNFNKLYLEDNVQTSSYTSLNRAFLLQPLMNNTKEDINKELSKYNNQTEELKTIDINI</sequence>
<dbReference type="InterPro" id="IPR001623">
    <property type="entry name" value="DnaJ_domain"/>
</dbReference>